<keyword evidence="1" id="KW-0812">Transmembrane</keyword>
<dbReference type="InterPro" id="IPR043128">
    <property type="entry name" value="Rev_trsase/Diguanyl_cyclase"/>
</dbReference>
<feature type="transmembrane region" description="Helical" evidence="1">
    <location>
        <begin position="153"/>
        <end position="174"/>
    </location>
</feature>
<dbReference type="SUPFAM" id="SSF55073">
    <property type="entry name" value="Nucleotide cyclase"/>
    <property type="match status" value="1"/>
</dbReference>
<feature type="transmembrane region" description="Helical" evidence="1">
    <location>
        <begin position="186"/>
        <end position="207"/>
    </location>
</feature>
<dbReference type="SMART" id="SM00267">
    <property type="entry name" value="GGDEF"/>
    <property type="match status" value="1"/>
</dbReference>
<protein>
    <submittedName>
        <fullName evidence="3">Diguanylate cyclase (GGDEF)-like protein</fullName>
    </submittedName>
</protein>
<feature type="transmembrane region" description="Helical" evidence="1">
    <location>
        <begin position="95"/>
        <end position="112"/>
    </location>
</feature>
<dbReference type="AlphaFoldDB" id="A0A841D2N9"/>
<dbReference type="GO" id="GO:0043709">
    <property type="term" value="P:cell adhesion involved in single-species biofilm formation"/>
    <property type="evidence" value="ECO:0007669"/>
    <property type="project" value="TreeGrafter"/>
</dbReference>
<evidence type="ECO:0000313" key="4">
    <source>
        <dbReference type="Proteomes" id="UP000562352"/>
    </source>
</evidence>
<dbReference type="InterPro" id="IPR000160">
    <property type="entry name" value="GGDEF_dom"/>
</dbReference>
<feature type="domain" description="GGDEF" evidence="2">
    <location>
        <begin position="349"/>
        <end position="471"/>
    </location>
</feature>
<evidence type="ECO:0000313" key="3">
    <source>
        <dbReference type="EMBL" id="MBB5964932.1"/>
    </source>
</evidence>
<dbReference type="InterPro" id="IPR050469">
    <property type="entry name" value="Diguanylate_Cyclase"/>
</dbReference>
<dbReference type="GO" id="GO:1902201">
    <property type="term" value="P:negative regulation of bacterial-type flagellum-dependent cell motility"/>
    <property type="evidence" value="ECO:0007669"/>
    <property type="project" value="TreeGrafter"/>
</dbReference>
<dbReference type="NCBIfam" id="TIGR00254">
    <property type="entry name" value="GGDEF"/>
    <property type="match status" value="1"/>
</dbReference>
<dbReference type="InterPro" id="IPR029787">
    <property type="entry name" value="Nucleotide_cyclase"/>
</dbReference>
<evidence type="ECO:0000256" key="1">
    <source>
        <dbReference type="SAM" id="Phobius"/>
    </source>
</evidence>
<dbReference type="PANTHER" id="PTHR45138">
    <property type="entry name" value="REGULATORY COMPONENTS OF SENSORY TRANSDUCTION SYSTEM"/>
    <property type="match status" value="1"/>
</dbReference>
<dbReference type="RefSeq" id="WP_184943973.1">
    <property type="nucleotide sequence ID" value="NZ_BAAAWZ010000004.1"/>
</dbReference>
<dbReference type="GO" id="GO:0052621">
    <property type="term" value="F:diguanylate cyclase activity"/>
    <property type="evidence" value="ECO:0007669"/>
    <property type="project" value="TreeGrafter"/>
</dbReference>
<feature type="transmembrane region" description="Helical" evidence="1">
    <location>
        <begin position="7"/>
        <end position="26"/>
    </location>
</feature>
<gene>
    <name evidence="3" type="ORF">FHS22_004218</name>
</gene>
<reference evidence="3 4" key="1">
    <citation type="submission" date="2020-08" db="EMBL/GenBank/DDBJ databases">
        <title>Genomic Encyclopedia of Type Strains, Phase III (KMG-III): the genomes of soil and plant-associated and newly described type strains.</title>
        <authorList>
            <person name="Whitman W."/>
        </authorList>
    </citation>
    <scope>NUCLEOTIDE SEQUENCE [LARGE SCALE GENOMIC DNA]</scope>
    <source>
        <strain evidence="3 4">CECT 3303</strain>
    </source>
</reference>
<dbReference type="Proteomes" id="UP000562352">
    <property type="component" value="Unassembled WGS sequence"/>
</dbReference>
<dbReference type="EMBL" id="JACHJJ010000014">
    <property type="protein sequence ID" value="MBB5964932.1"/>
    <property type="molecule type" value="Genomic_DNA"/>
</dbReference>
<proteinExistence type="predicted"/>
<keyword evidence="4" id="KW-1185">Reference proteome</keyword>
<dbReference type="GO" id="GO:0005886">
    <property type="term" value="C:plasma membrane"/>
    <property type="evidence" value="ECO:0007669"/>
    <property type="project" value="TreeGrafter"/>
</dbReference>
<organism evidence="3 4">
    <name type="scientific">Planomonospora venezuelensis</name>
    <dbReference type="NCBI Taxonomy" id="1999"/>
    <lineage>
        <taxon>Bacteria</taxon>
        <taxon>Bacillati</taxon>
        <taxon>Actinomycetota</taxon>
        <taxon>Actinomycetes</taxon>
        <taxon>Streptosporangiales</taxon>
        <taxon>Streptosporangiaceae</taxon>
        <taxon>Planomonospora</taxon>
    </lineage>
</organism>
<feature type="transmembrane region" description="Helical" evidence="1">
    <location>
        <begin position="257"/>
        <end position="277"/>
    </location>
</feature>
<sequence length="501" mass="53549">MGGSRAWCVYLLGGAAVLAVFVLLPYGMPRDLLYALIGLSCVTVTLFSAARLRNVAALPWALMGIGQLCAVVGDSLWVYYEHIAEVNPFPSAADGLYLLQYPIVVAALLMLARHHRSPGDREGRLDAAILIVGLSLPYWVLLISPKIGHYDSLLVQVTALGYPLGDVLLLAALVRLLTGSGARTPAFRMIATALVCILAGDVIFVLLEDPQGFSLSLGVLPFLAAYLIWGAAALHPSAADLLRTAPEPAPFLTARRLFTLTTVVLLAPGTLIAQLTFGFEPSAWPVAVASVLLFVLVVARMAIMLRRLEEQARRLDEVARTDTLTGLPNRRTLDAQLTREYGRAARDGTPLALAMVDLDRFKLFNDTHGHQAGDELLAGAATAWSLVITNADMLARYGGEEFVLLMPGRGLEDAEHLLAALRVVTPQGQTFSAGLALWDGRETPLELLRRADTALYAAKEAGRDRAVRAAPPAARAPRFRVPHSVVAPAAGATAPPAASGQ</sequence>
<dbReference type="PANTHER" id="PTHR45138:SF24">
    <property type="entry name" value="DIGUANYLATE CYCLASE DGCC-RELATED"/>
    <property type="match status" value="1"/>
</dbReference>
<comment type="caution">
    <text evidence="3">The sequence shown here is derived from an EMBL/GenBank/DDBJ whole genome shotgun (WGS) entry which is preliminary data.</text>
</comment>
<feature type="transmembrane region" description="Helical" evidence="1">
    <location>
        <begin position="283"/>
        <end position="305"/>
    </location>
</feature>
<dbReference type="CDD" id="cd01949">
    <property type="entry name" value="GGDEF"/>
    <property type="match status" value="1"/>
</dbReference>
<keyword evidence="1" id="KW-1133">Transmembrane helix</keyword>
<dbReference type="Pfam" id="PF00990">
    <property type="entry name" value="GGDEF"/>
    <property type="match status" value="1"/>
</dbReference>
<dbReference type="FunFam" id="3.30.70.270:FF:000001">
    <property type="entry name" value="Diguanylate cyclase domain protein"/>
    <property type="match status" value="1"/>
</dbReference>
<keyword evidence="1" id="KW-0472">Membrane</keyword>
<feature type="transmembrane region" description="Helical" evidence="1">
    <location>
        <begin position="124"/>
        <end position="141"/>
    </location>
</feature>
<feature type="transmembrane region" description="Helical" evidence="1">
    <location>
        <begin position="32"/>
        <end position="50"/>
    </location>
</feature>
<dbReference type="Gene3D" id="3.30.70.270">
    <property type="match status" value="1"/>
</dbReference>
<name>A0A841D2N9_PLAVE</name>
<feature type="transmembrane region" description="Helical" evidence="1">
    <location>
        <begin position="57"/>
        <end position="80"/>
    </location>
</feature>
<feature type="transmembrane region" description="Helical" evidence="1">
    <location>
        <begin position="213"/>
        <end position="236"/>
    </location>
</feature>
<accession>A0A841D2N9</accession>
<evidence type="ECO:0000259" key="2">
    <source>
        <dbReference type="PROSITE" id="PS50887"/>
    </source>
</evidence>
<dbReference type="PROSITE" id="PS50887">
    <property type="entry name" value="GGDEF"/>
    <property type="match status" value="1"/>
</dbReference>